<dbReference type="Proteomes" id="UP000276223">
    <property type="component" value="Unassembled WGS sequence"/>
</dbReference>
<dbReference type="RefSeq" id="WP_123290693.1">
    <property type="nucleotide sequence ID" value="NZ_RJVA01000013.1"/>
</dbReference>
<comment type="caution">
    <text evidence="9">The sequence shown here is derived from an EMBL/GenBank/DDBJ whole genome shotgun (WGS) entry which is preliminary data.</text>
</comment>
<evidence type="ECO:0000259" key="8">
    <source>
        <dbReference type="Pfam" id="PF00171"/>
    </source>
</evidence>
<dbReference type="HAMAP" id="MF_00412">
    <property type="entry name" value="ProA"/>
    <property type="match status" value="1"/>
</dbReference>
<keyword evidence="10" id="KW-1185">Reference proteome</keyword>
<comment type="catalytic activity">
    <reaction evidence="6 7">
        <text>L-glutamate 5-semialdehyde + phosphate + NADP(+) = L-glutamyl 5-phosphate + NADPH + H(+)</text>
        <dbReference type="Rhea" id="RHEA:19541"/>
        <dbReference type="ChEBI" id="CHEBI:15378"/>
        <dbReference type="ChEBI" id="CHEBI:43474"/>
        <dbReference type="ChEBI" id="CHEBI:57783"/>
        <dbReference type="ChEBI" id="CHEBI:58066"/>
        <dbReference type="ChEBI" id="CHEBI:58274"/>
        <dbReference type="ChEBI" id="CHEBI:58349"/>
        <dbReference type="EC" id="1.2.1.41"/>
    </reaction>
</comment>
<dbReference type="PANTHER" id="PTHR11063:SF8">
    <property type="entry name" value="DELTA-1-PYRROLINE-5-CARBOXYLATE SYNTHASE"/>
    <property type="match status" value="1"/>
</dbReference>
<dbReference type="GO" id="GO:0050661">
    <property type="term" value="F:NADP binding"/>
    <property type="evidence" value="ECO:0007669"/>
    <property type="project" value="InterPro"/>
</dbReference>
<dbReference type="GO" id="GO:0055129">
    <property type="term" value="P:L-proline biosynthetic process"/>
    <property type="evidence" value="ECO:0007669"/>
    <property type="project" value="UniProtKB-UniRule"/>
</dbReference>
<keyword evidence="3 7" id="KW-0641">Proline biosynthesis</keyword>
<evidence type="ECO:0000256" key="1">
    <source>
        <dbReference type="ARBA" id="ARBA00004985"/>
    </source>
</evidence>
<dbReference type="InterPro" id="IPR016162">
    <property type="entry name" value="Ald_DH_N"/>
</dbReference>
<dbReference type="Gene3D" id="3.40.309.10">
    <property type="entry name" value="Aldehyde Dehydrogenase, Chain A, domain 2"/>
    <property type="match status" value="1"/>
</dbReference>
<dbReference type="OrthoDB" id="9809970at2"/>
<keyword evidence="4 7" id="KW-0521">NADP</keyword>
<dbReference type="GO" id="GO:0004350">
    <property type="term" value="F:glutamate-5-semialdehyde dehydrogenase activity"/>
    <property type="evidence" value="ECO:0007669"/>
    <property type="project" value="UniProtKB-UniRule"/>
</dbReference>
<evidence type="ECO:0000256" key="2">
    <source>
        <dbReference type="ARBA" id="ARBA00022605"/>
    </source>
</evidence>
<dbReference type="NCBIfam" id="TIGR00407">
    <property type="entry name" value="proA"/>
    <property type="match status" value="1"/>
</dbReference>
<evidence type="ECO:0000256" key="4">
    <source>
        <dbReference type="ARBA" id="ARBA00022857"/>
    </source>
</evidence>
<evidence type="ECO:0000256" key="5">
    <source>
        <dbReference type="ARBA" id="ARBA00023002"/>
    </source>
</evidence>
<dbReference type="InterPro" id="IPR020593">
    <property type="entry name" value="G-glutamylP_reductase_CS"/>
</dbReference>
<sequence length="418" mass="46317">MGYREEMTAMGKRAREAAHQMAKAGTTLKQRFLEKTAERLGAERDRLAQANALDIAAAEEKGLPKAKVDRLRLTDKVLKEMTDGLRQVAQLPDPVGQVTGLWTRPNGLRVGRMRIPLGVVGIIYESRPNVTVDAAGLCIKAGNAVILRGGSEAFHSNRCLAKILQETLREVGLPEAAVQVVETTDREAVLELLRLEEFIDVMIPRGGEELIRFVAENARMPVLKHYKGVCHIYVDERVDMDMAEKVCLNAKVQRPGVCNAMETLLVHRAAAPVFLPRMAEVFRRHGVELRGCPETCRLVPECRPATDEDWGMEYLDLILAVKVVGSMEEAIDHIARYGSNHTEAILTEDFDRAMRFLQEVQSSLVLVNASTRFNDGYQLGLGAEIGISTSRLHAFGPMGVEELTTTKFIAFGSGQLRD</sequence>
<dbReference type="UniPathway" id="UPA00098">
    <property type="reaction ID" value="UER00360"/>
</dbReference>
<dbReference type="Pfam" id="PF00171">
    <property type="entry name" value="Aldedh"/>
    <property type="match status" value="1"/>
</dbReference>
<dbReference type="GO" id="GO:0005737">
    <property type="term" value="C:cytoplasm"/>
    <property type="evidence" value="ECO:0007669"/>
    <property type="project" value="UniProtKB-SubCell"/>
</dbReference>
<evidence type="ECO:0000256" key="7">
    <source>
        <dbReference type="HAMAP-Rule" id="MF_00412"/>
    </source>
</evidence>
<keyword evidence="7" id="KW-0963">Cytoplasm</keyword>
<dbReference type="EC" id="1.2.1.41" evidence="7"/>
<dbReference type="PANTHER" id="PTHR11063">
    <property type="entry name" value="GLUTAMATE SEMIALDEHYDE DEHYDROGENASE"/>
    <property type="match status" value="1"/>
</dbReference>
<dbReference type="InterPro" id="IPR015590">
    <property type="entry name" value="Aldehyde_DH_dom"/>
</dbReference>
<proteinExistence type="inferred from homology"/>
<gene>
    <name evidence="7" type="primary">proA</name>
    <name evidence="9" type="ORF">EDC27_2230</name>
</gene>
<comment type="pathway">
    <text evidence="1 7">Amino-acid biosynthesis; L-proline biosynthesis; L-glutamate 5-semialdehyde from L-glutamate: step 2/2.</text>
</comment>
<evidence type="ECO:0000256" key="6">
    <source>
        <dbReference type="ARBA" id="ARBA00049024"/>
    </source>
</evidence>
<protein>
    <recommendedName>
        <fullName evidence="7">Gamma-glutamyl phosphate reductase</fullName>
        <shortName evidence="7">GPR</shortName>
        <ecNumber evidence="7">1.2.1.41</ecNumber>
    </recommendedName>
    <alternativeName>
        <fullName evidence="7">Glutamate-5-semialdehyde dehydrogenase</fullName>
    </alternativeName>
    <alternativeName>
        <fullName evidence="7">Glutamyl-gamma-semialdehyde dehydrogenase</fullName>
        <shortName evidence="7">GSA dehydrogenase</shortName>
    </alternativeName>
</protein>
<dbReference type="AlphaFoldDB" id="A0A3N1UNI7"/>
<accession>A0A3N1UNI7</accession>
<dbReference type="CDD" id="cd07079">
    <property type="entry name" value="ALDH_F18-19_ProA-GPR"/>
    <property type="match status" value="1"/>
</dbReference>
<evidence type="ECO:0000256" key="3">
    <source>
        <dbReference type="ARBA" id="ARBA00022650"/>
    </source>
</evidence>
<organism evidence="9 10">
    <name type="scientific">Desulfosoma caldarium</name>
    <dbReference type="NCBI Taxonomy" id="610254"/>
    <lineage>
        <taxon>Bacteria</taxon>
        <taxon>Pseudomonadati</taxon>
        <taxon>Thermodesulfobacteriota</taxon>
        <taxon>Syntrophobacteria</taxon>
        <taxon>Syntrophobacterales</taxon>
        <taxon>Syntrophobacteraceae</taxon>
        <taxon>Desulfosoma</taxon>
    </lineage>
</organism>
<comment type="similarity">
    <text evidence="7">Belongs to the gamma-glutamyl phosphate reductase family.</text>
</comment>
<keyword evidence="5 7" id="KW-0560">Oxidoreductase</keyword>
<reference evidence="9 10" key="1">
    <citation type="submission" date="2018-11" db="EMBL/GenBank/DDBJ databases">
        <title>Genomic Encyclopedia of Type Strains, Phase IV (KMG-IV): sequencing the most valuable type-strain genomes for metagenomic binning, comparative biology and taxonomic classification.</title>
        <authorList>
            <person name="Goeker M."/>
        </authorList>
    </citation>
    <scope>NUCLEOTIDE SEQUENCE [LARGE SCALE GENOMIC DNA]</scope>
    <source>
        <strain evidence="9 10">DSM 22027</strain>
    </source>
</reference>
<name>A0A3N1UNI7_9BACT</name>
<evidence type="ECO:0000313" key="9">
    <source>
        <dbReference type="EMBL" id="ROQ90959.1"/>
    </source>
</evidence>
<keyword evidence="2 7" id="KW-0028">Amino-acid biosynthesis</keyword>
<feature type="domain" description="Aldehyde dehydrogenase" evidence="8">
    <location>
        <begin position="4"/>
        <end position="284"/>
    </location>
</feature>
<dbReference type="PIRSF" id="PIRSF000151">
    <property type="entry name" value="GPR"/>
    <property type="match status" value="1"/>
</dbReference>
<dbReference type="Gene3D" id="3.40.605.10">
    <property type="entry name" value="Aldehyde Dehydrogenase, Chain A, domain 1"/>
    <property type="match status" value="1"/>
</dbReference>
<dbReference type="NCBIfam" id="NF001221">
    <property type="entry name" value="PRK00197.1"/>
    <property type="match status" value="1"/>
</dbReference>
<dbReference type="InterPro" id="IPR000965">
    <property type="entry name" value="GPR_dom"/>
</dbReference>
<dbReference type="SUPFAM" id="SSF53720">
    <property type="entry name" value="ALDH-like"/>
    <property type="match status" value="1"/>
</dbReference>
<evidence type="ECO:0000313" key="10">
    <source>
        <dbReference type="Proteomes" id="UP000276223"/>
    </source>
</evidence>
<comment type="subcellular location">
    <subcellularLocation>
        <location evidence="7">Cytoplasm</location>
    </subcellularLocation>
</comment>
<dbReference type="EMBL" id="RJVA01000013">
    <property type="protein sequence ID" value="ROQ90959.1"/>
    <property type="molecule type" value="Genomic_DNA"/>
</dbReference>
<dbReference type="InterPro" id="IPR016163">
    <property type="entry name" value="Ald_DH_C"/>
</dbReference>
<comment type="function">
    <text evidence="7">Catalyzes the NADPH-dependent reduction of L-glutamate 5-phosphate into L-glutamate 5-semialdehyde and phosphate. The product spontaneously undergoes cyclization to form 1-pyrroline-5-carboxylate.</text>
</comment>
<dbReference type="InterPro" id="IPR012134">
    <property type="entry name" value="Glu-5-SA_DH"/>
</dbReference>
<dbReference type="InterPro" id="IPR016161">
    <property type="entry name" value="Ald_DH/histidinol_DH"/>
</dbReference>
<dbReference type="PROSITE" id="PS01223">
    <property type="entry name" value="PROA"/>
    <property type="match status" value="1"/>
</dbReference>
<dbReference type="FunFam" id="3.40.309.10:FF:000006">
    <property type="entry name" value="Gamma-glutamyl phosphate reductase"/>
    <property type="match status" value="1"/>
</dbReference>